<feature type="transmembrane region" description="Helical" evidence="1">
    <location>
        <begin position="151"/>
        <end position="173"/>
    </location>
</feature>
<evidence type="ECO:0000256" key="1">
    <source>
        <dbReference type="SAM" id="Phobius"/>
    </source>
</evidence>
<feature type="transmembrane region" description="Helical" evidence="1">
    <location>
        <begin position="119"/>
        <end position="139"/>
    </location>
</feature>
<reference evidence="2" key="1">
    <citation type="submission" date="2021-04" db="EMBL/GenBank/DDBJ databases">
        <title>Genome seq and assembly of Bacillus sp.</title>
        <authorList>
            <person name="Chhetri G."/>
        </authorList>
    </citation>
    <scope>NUCLEOTIDE SEQUENCE</scope>
    <source>
        <strain evidence="2">RG28</strain>
    </source>
</reference>
<feature type="transmembrane region" description="Helical" evidence="1">
    <location>
        <begin position="95"/>
        <end position="113"/>
    </location>
</feature>
<dbReference type="RefSeq" id="WP_209405344.1">
    <property type="nucleotide sequence ID" value="NZ_JAGIYQ010000006.1"/>
</dbReference>
<keyword evidence="1" id="KW-0812">Transmembrane</keyword>
<keyword evidence="1" id="KW-0472">Membrane</keyword>
<name>A0A940SKT5_9BACI</name>
<dbReference type="Pfam" id="PF17328">
    <property type="entry name" value="DUF5366"/>
    <property type="match status" value="1"/>
</dbReference>
<comment type="caution">
    <text evidence="2">The sequence shown here is derived from an EMBL/GenBank/DDBJ whole genome shotgun (WGS) entry which is preliminary data.</text>
</comment>
<keyword evidence="1" id="KW-1133">Transmembrane helix</keyword>
<protein>
    <submittedName>
        <fullName evidence="2">DUF5366 family protein</fullName>
    </submittedName>
</protein>
<accession>A0A940SKT5</accession>
<organism evidence="2 3">
    <name type="scientific">Gottfriedia endophytica</name>
    <dbReference type="NCBI Taxonomy" id="2820819"/>
    <lineage>
        <taxon>Bacteria</taxon>
        <taxon>Bacillati</taxon>
        <taxon>Bacillota</taxon>
        <taxon>Bacilli</taxon>
        <taxon>Bacillales</taxon>
        <taxon>Bacillaceae</taxon>
        <taxon>Gottfriedia</taxon>
    </lineage>
</organism>
<dbReference type="InterPro" id="IPR035289">
    <property type="entry name" value="DUF5366"/>
</dbReference>
<keyword evidence="3" id="KW-1185">Reference proteome</keyword>
<gene>
    <name evidence="2" type="ORF">J5Y03_10495</name>
</gene>
<dbReference type="EMBL" id="JAGIYQ010000006">
    <property type="protein sequence ID" value="MBP0725598.1"/>
    <property type="molecule type" value="Genomic_DNA"/>
</dbReference>
<proteinExistence type="predicted"/>
<sequence>MKNIYYTSFFGLFSILFFGISFTLYFFQLAINFISKLGMLEPLKGIMPEKDIRILLFIGILFVIFAIFSALKILGQTIWEMGLLFFSKDEAGADLIVSKKISYLFIIGGLISVPLNSSILLSVSVLGATFIAYLIYFLIKQSKSFSVVGMFGFVLFQVIIWGSIVSGIAYIYFTLVSTYLKNIPF</sequence>
<evidence type="ECO:0000313" key="2">
    <source>
        <dbReference type="EMBL" id="MBP0725598.1"/>
    </source>
</evidence>
<evidence type="ECO:0000313" key="3">
    <source>
        <dbReference type="Proteomes" id="UP000682134"/>
    </source>
</evidence>
<dbReference type="Proteomes" id="UP000682134">
    <property type="component" value="Unassembled WGS sequence"/>
</dbReference>
<feature type="transmembrane region" description="Helical" evidence="1">
    <location>
        <begin position="12"/>
        <end position="34"/>
    </location>
</feature>
<feature type="transmembrane region" description="Helical" evidence="1">
    <location>
        <begin position="54"/>
        <end position="74"/>
    </location>
</feature>
<dbReference type="AlphaFoldDB" id="A0A940SKT5"/>